<dbReference type="InterPro" id="IPR049227">
    <property type="entry name" value="DUF6824"/>
</dbReference>
<organism evidence="2 3">
    <name type="scientific">Seminavis robusta</name>
    <dbReference type="NCBI Taxonomy" id="568900"/>
    <lineage>
        <taxon>Eukaryota</taxon>
        <taxon>Sar</taxon>
        <taxon>Stramenopiles</taxon>
        <taxon>Ochrophyta</taxon>
        <taxon>Bacillariophyta</taxon>
        <taxon>Bacillariophyceae</taxon>
        <taxon>Bacillariophycidae</taxon>
        <taxon>Naviculales</taxon>
        <taxon>Naviculaceae</taxon>
        <taxon>Seminavis</taxon>
    </lineage>
</organism>
<accession>A0A9N8ECY8</accession>
<proteinExistence type="predicted"/>
<evidence type="ECO:0000313" key="2">
    <source>
        <dbReference type="EMBL" id="CAB9519157.1"/>
    </source>
</evidence>
<dbReference type="Proteomes" id="UP001153069">
    <property type="component" value="Unassembled WGS sequence"/>
</dbReference>
<sequence length="320" mass="35013">MSKNSKGSKGKERQLAANYQLGRFDVLCCRGKIALEHEGNCRFRAMVQSFLHQYAHSSCKVVKSRIVSTIVDSVRQASPEGGFVKFVDEGWIVVSDRFAREKVGQTFRDLLHAQYKSSTKAKARVRNTELTPEPAPYTAPALPSGLPLHVQPSYVSSNTSAAQLPAWVGSCPLQVQMNSTSLIPLSSATPTGIAQFPRESLATTTLNRSTPHEGSIRTSMIASGDHPTQHNFLEQLIQNLDRSSTPGAPEEFENHMLKPLLSAPSVAAPEDAKPARHQMSQMSAESSQMLSDLEPLPLLNDLGSSSAVFSIDSFRWEPRP</sequence>
<evidence type="ECO:0000313" key="3">
    <source>
        <dbReference type="Proteomes" id="UP001153069"/>
    </source>
</evidence>
<comment type="caution">
    <text evidence="2">The sequence shown here is derived from an EMBL/GenBank/DDBJ whole genome shotgun (WGS) entry which is preliminary data.</text>
</comment>
<name>A0A9N8ECY8_9STRA</name>
<keyword evidence="3" id="KW-1185">Reference proteome</keyword>
<protein>
    <submittedName>
        <fullName evidence="2">Nitrilase family, member 2</fullName>
    </submittedName>
</protein>
<dbReference type="EMBL" id="CAICTM010000991">
    <property type="protein sequence ID" value="CAB9519157.1"/>
    <property type="molecule type" value="Genomic_DNA"/>
</dbReference>
<dbReference type="Pfam" id="PF20710">
    <property type="entry name" value="DUF6824"/>
    <property type="match status" value="1"/>
</dbReference>
<evidence type="ECO:0000259" key="1">
    <source>
        <dbReference type="Pfam" id="PF20710"/>
    </source>
</evidence>
<feature type="domain" description="DUF6824" evidence="1">
    <location>
        <begin position="25"/>
        <end position="109"/>
    </location>
</feature>
<reference evidence="2" key="1">
    <citation type="submission" date="2020-06" db="EMBL/GenBank/DDBJ databases">
        <authorList>
            <consortium name="Plant Systems Biology data submission"/>
        </authorList>
    </citation>
    <scope>NUCLEOTIDE SEQUENCE</scope>
    <source>
        <strain evidence="2">D6</strain>
    </source>
</reference>
<gene>
    <name evidence="2" type="ORF">SEMRO_993_G228950.1</name>
</gene>
<dbReference type="AlphaFoldDB" id="A0A9N8ECY8"/>